<feature type="region of interest" description="Disordered" evidence="1">
    <location>
        <begin position="1"/>
        <end position="21"/>
    </location>
</feature>
<dbReference type="OrthoDB" id="3222453at2759"/>
<sequence length="462" mass="50860">MASSSITHLTPPNHKTSDDIVGHPHILTVRGADPEVPAEIYNRSLILTGHGIPLFTPGLKGDKRVPKPVAQRGLSIGDVGVVDRTNGAFEYFFNVFLPKEHPEQYKIPDSFTPIGSPPQESQLRRVTNYHKAGTVVASSGVEIRLVEDSINHFTYTTEDIEGAILVLPHGASREDILDPSALNEYISQHATKWYQHINPYGDPYFTNGTLTVVTGCDKACDWATAVFPAQSGEEKASGEYKYVPGGRTSGTLWSNMTNSNGRSHEWPGDVQDEVPVEADGVSVPENQCVFVRGTTISINNHIWPELHASYLGSGPFHAIIRLERTPLRKTIDSVKDKFGMKTDTGMVEEEKARAAARGSDQLFFQPAFPISEALLKLVPKADVVLVNDSCWCQLVEGSTCTVDEVNDLVSRVFESHEALLNSGALALVPKPDRNQSSEKDDKKKRKQYGPWANYSRLKHAGF</sequence>
<feature type="region of interest" description="Disordered" evidence="1">
    <location>
        <begin position="428"/>
        <end position="462"/>
    </location>
</feature>
<dbReference type="AlphaFoldDB" id="A0A8H5BSK2"/>
<feature type="compositionally biased region" description="Basic and acidic residues" evidence="1">
    <location>
        <begin position="430"/>
        <end position="441"/>
    </location>
</feature>
<evidence type="ECO:0000256" key="1">
    <source>
        <dbReference type="SAM" id="MobiDB-lite"/>
    </source>
</evidence>
<feature type="compositionally biased region" description="Polar residues" evidence="1">
    <location>
        <begin position="1"/>
        <end position="14"/>
    </location>
</feature>
<comment type="caution">
    <text evidence="2">The sequence shown here is derived from an EMBL/GenBank/DDBJ whole genome shotgun (WGS) entry which is preliminary data.</text>
</comment>
<keyword evidence="3" id="KW-1185">Reference proteome</keyword>
<gene>
    <name evidence="2" type="ORF">D9619_011664</name>
</gene>
<dbReference type="EMBL" id="JAACJJ010000003">
    <property type="protein sequence ID" value="KAF5328790.1"/>
    <property type="molecule type" value="Genomic_DNA"/>
</dbReference>
<name>A0A8H5BSK2_9AGAR</name>
<proteinExistence type="predicted"/>
<organism evidence="2 3">
    <name type="scientific">Psilocybe cf. subviscida</name>
    <dbReference type="NCBI Taxonomy" id="2480587"/>
    <lineage>
        <taxon>Eukaryota</taxon>
        <taxon>Fungi</taxon>
        <taxon>Dikarya</taxon>
        <taxon>Basidiomycota</taxon>
        <taxon>Agaricomycotina</taxon>
        <taxon>Agaricomycetes</taxon>
        <taxon>Agaricomycetidae</taxon>
        <taxon>Agaricales</taxon>
        <taxon>Agaricineae</taxon>
        <taxon>Strophariaceae</taxon>
        <taxon>Psilocybe</taxon>
    </lineage>
</organism>
<reference evidence="2 3" key="1">
    <citation type="journal article" date="2020" name="ISME J.">
        <title>Uncovering the hidden diversity of litter-decomposition mechanisms in mushroom-forming fungi.</title>
        <authorList>
            <person name="Floudas D."/>
            <person name="Bentzer J."/>
            <person name="Ahren D."/>
            <person name="Johansson T."/>
            <person name="Persson P."/>
            <person name="Tunlid A."/>
        </authorList>
    </citation>
    <scope>NUCLEOTIDE SEQUENCE [LARGE SCALE GENOMIC DNA]</scope>
    <source>
        <strain evidence="2 3">CBS 101986</strain>
    </source>
</reference>
<accession>A0A8H5BSK2</accession>
<dbReference type="Proteomes" id="UP000567179">
    <property type="component" value="Unassembled WGS sequence"/>
</dbReference>
<protein>
    <submittedName>
        <fullName evidence="2">Uncharacterized protein</fullName>
    </submittedName>
</protein>
<evidence type="ECO:0000313" key="2">
    <source>
        <dbReference type="EMBL" id="KAF5328790.1"/>
    </source>
</evidence>
<evidence type="ECO:0000313" key="3">
    <source>
        <dbReference type="Proteomes" id="UP000567179"/>
    </source>
</evidence>